<dbReference type="AlphaFoldDB" id="A0A9P8CC23"/>
<sequence length="194" mass="21708">MGYADGSQVCGDFFTDELSFGSNSLTGFLMRLATTGNECSLQGLMGVGLKIPSYQSIIESMKSSPGFQLYLDFKYLTPQVTFDFGFAHGGLTIKVPAKELVETLATKPDDLFNNSIDTPCQFILHSSQDRVILCDAFLRSVYVVYDLMSHLNGLATINFNSTTSNVVELSLHRNRYLWLSTCLARYRRLIPEQR</sequence>
<evidence type="ECO:0000313" key="2">
    <source>
        <dbReference type="EMBL" id="KAG9241543.1"/>
    </source>
</evidence>
<dbReference type="Proteomes" id="UP000887226">
    <property type="component" value="Unassembled WGS sequence"/>
</dbReference>
<keyword evidence="3" id="KW-1185">Reference proteome</keyword>
<evidence type="ECO:0000313" key="3">
    <source>
        <dbReference type="Proteomes" id="UP000887226"/>
    </source>
</evidence>
<dbReference type="Gene3D" id="2.40.70.10">
    <property type="entry name" value="Acid Proteases"/>
    <property type="match status" value="2"/>
</dbReference>
<evidence type="ECO:0000259" key="1">
    <source>
        <dbReference type="PROSITE" id="PS51767"/>
    </source>
</evidence>
<dbReference type="Pfam" id="PF00026">
    <property type="entry name" value="Asp"/>
    <property type="match status" value="1"/>
</dbReference>
<accession>A0A9P8CC23</accession>
<proteinExistence type="predicted"/>
<protein>
    <recommendedName>
        <fullName evidence="1">Peptidase A1 domain-containing protein</fullName>
    </recommendedName>
</protein>
<organism evidence="2 3">
    <name type="scientific">Calycina marina</name>
    <dbReference type="NCBI Taxonomy" id="1763456"/>
    <lineage>
        <taxon>Eukaryota</taxon>
        <taxon>Fungi</taxon>
        <taxon>Dikarya</taxon>
        <taxon>Ascomycota</taxon>
        <taxon>Pezizomycotina</taxon>
        <taxon>Leotiomycetes</taxon>
        <taxon>Helotiales</taxon>
        <taxon>Pezizellaceae</taxon>
        <taxon>Calycina</taxon>
    </lineage>
</organism>
<feature type="domain" description="Peptidase A1" evidence="1">
    <location>
        <begin position="1"/>
        <end position="155"/>
    </location>
</feature>
<gene>
    <name evidence="2" type="ORF">BJ878DRAFT_557896</name>
</gene>
<dbReference type="InterPro" id="IPR021109">
    <property type="entry name" value="Peptidase_aspartic_dom_sf"/>
</dbReference>
<comment type="caution">
    <text evidence="2">The sequence shown here is derived from an EMBL/GenBank/DDBJ whole genome shotgun (WGS) entry which is preliminary data.</text>
</comment>
<dbReference type="InterPro" id="IPR033121">
    <property type="entry name" value="PEPTIDASE_A1"/>
</dbReference>
<dbReference type="EMBL" id="MU254196">
    <property type="protein sequence ID" value="KAG9241543.1"/>
    <property type="molecule type" value="Genomic_DNA"/>
</dbReference>
<dbReference type="PROSITE" id="PS51767">
    <property type="entry name" value="PEPTIDASE_A1"/>
    <property type="match status" value="1"/>
</dbReference>
<name>A0A9P8CC23_9HELO</name>
<dbReference type="SUPFAM" id="SSF50630">
    <property type="entry name" value="Acid proteases"/>
    <property type="match status" value="1"/>
</dbReference>
<reference evidence="2" key="1">
    <citation type="journal article" date="2021" name="IMA Fungus">
        <title>Genomic characterization of three marine fungi, including Emericellopsis atlantica sp. nov. with signatures of a generalist lifestyle and marine biomass degradation.</title>
        <authorList>
            <person name="Hagestad O.C."/>
            <person name="Hou L."/>
            <person name="Andersen J.H."/>
            <person name="Hansen E.H."/>
            <person name="Altermark B."/>
            <person name="Li C."/>
            <person name="Kuhnert E."/>
            <person name="Cox R.J."/>
            <person name="Crous P.W."/>
            <person name="Spatafora J.W."/>
            <person name="Lail K."/>
            <person name="Amirebrahimi M."/>
            <person name="Lipzen A."/>
            <person name="Pangilinan J."/>
            <person name="Andreopoulos W."/>
            <person name="Hayes R.D."/>
            <person name="Ng V."/>
            <person name="Grigoriev I.V."/>
            <person name="Jackson S.A."/>
            <person name="Sutton T.D.S."/>
            <person name="Dobson A.D.W."/>
            <person name="Rama T."/>
        </authorList>
    </citation>
    <scope>NUCLEOTIDE SEQUENCE</scope>
    <source>
        <strain evidence="2">TRa3180A</strain>
    </source>
</reference>